<comment type="caution">
    <text evidence="3">The sequence shown here is derived from an EMBL/GenBank/DDBJ whole genome shotgun (WGS) entry which is preliminary data.</text>
</comment>
<organism evidence="3 4">
    <name type="scientific">Labrys miyagiensis</name>
    <dbReference type="NCBI Taxonomy" id="346912"/>
    <lineage>
        <taxon>Bacteria</taxon>
        <taxon>Pseudomonadati</taxon>
        <taxon>Pseudomonadota</taxon>
        <taxon>Alphaproteobacteria</taxon>
        <taxon>Hyphomicrobiales</taxon>
        <taxon>Xanthobacteraceae</taxon>
        <taxon>Labrys</taxon>
    </lineage>
</organism>
<evidence type="ECO:0000313" key="4">
    <source>
        <dbReference type="Proteomes" id="UP001156882"/>
    </source>
</evidence>
<feature type="signal peptide" evidence="1">
    <location>
        <begin position="1"/>
        <end position="20"/>
    </location>
</feature>
<proteinExistence type="predicted"/>
<dbReference type="EMBL" id="BSPC01000023">
    <property type="protein sequence ID" value="GLS19549.1"/>
    <property type="molecule type" value="Genomic_DNA"/>
</dbReference>
<feature type="chain" id="PRO_5045827808" description="Rap1a immunity protein domain-containing protein" evidence="1">
    <location>
        <begin position="21"/>
        <end position="121"/>
    </location>
</feature>
<feature type="domain" description="Rap1a immunity protein" evidence="2">
    <location>
        <begin position="72"/>
        <end position="120"/>
    </location>
</feature>
<reference evidence="4" key="1">
    <citation type="journal article" date="2019" name="Int. J. Syst. Evol. Microbiol.">
        <title>The Global Catalogue of Microorganisms (GCM) 10K type strain sequencing project: providing services to taxonomists for standard genome sequencing and annotation.</title>
        <authorList>
            <consortium name="The Broad Institute Genomics Platform"/>
            <consortium name="The Broad Institute Genome Sequencing Center for Infectious Disease"/>
            <person name="Wu L."/>
            <person name="Ma J."/>
        </authorList>
    </citation>
    <scope>NUCLEOTIDE SEQUENCE [LARGE SCALE GENOMIC DNA]</scope>
    <source>
        <strain evidence="4">NBRC 101365</strain>
    </source>
</reference>
<evidence type="ECO:0000313" key="3">
    <source>
        <dbReference type="EMBL" id="GLS19549.1"/>
    </source>
</evidence>
<accession>A0ABQ6CIH7</accession>
<dbReference type="Pfam" id="PF18602">
    <property type="entry name" value="Rap1a"/>
    <property type="match status" value="1"/>
</dbReference>
<gene>
    <name evidence="3" type="ORF">GCM10007874_25660</name>
</gene>
<keyword evidence="4" id="KW-1185">Reference proteome</keyword>
<name>A0ABQ6CIH7_9HYPH</name>
<evidence type="ECO:0000256" key="1">
    <source>
        <dbReference type="SAM" id="SignalP"/>
    </source>
</evidence>
<dbReference type="InterPro" id="IPR041238">
    <property type="entry name" value="Rap1a"/>
</dbReference>
<dbReference type="Proteomes" id="UP001156882">
    <property type="component" value="Unassembled WGS sequence"/>
</dbReference>
<protein>
    <recommendedName>
        <fullName evidence="2">Rap1a immunity protein domain-containing protein</fullName>
    </recommendedName>
</protein>
<sequence>MVKTLLLSAVLLAGLQSSLAAQTLPGSGAFYVQACHSLAANDASTSNDLILPSFYCALEIDDLQGVGRILPADSRFCKPADVTLPQMAGVAAAYLDAHADRQSESFMTLAGTAFHEKWPCS</sequence>
<evidence type="ECO:0000259" key="2">
    <source>
        <dbReference type="Pfam" id="PF18602"/>
    </source>
</evidence>
<keyword evidence="1" id="KW-0732">Signal</keyword>